<sequence>MSIYYEKEYIDKEKKKEGNMFIDDENKSEENYVFIDEKYKEYFDNISDMFEEKVDYILKKHFKKNDPTNKNKLLCLNACVLWRKKFLQLLGKSLTEYDEYCKTNEKKKKKEETSQNTKDINQEKETEINKEEQKYKNGIEKEMNKESENGGKKEIENVEKINIKNSEEKDLKSFIKNVKIVDNKNIEVIYDFNEANEDNRPCAELSTDEIYYLLVESKKSENEYKKKIFTFLKYLPLFIKSIENKSIMEKNILEEKLLNNFYEQNEIQNEGEASNVNENIPILEIKNKLDAIISFNCNLSENLETVFNNGIDLINNDKNNSNSANFFQYKFDTLNENEDNYMNNHKNDNVYGSNNNDNADLNNFENMANKCFNQKTNQSFILPLSRVNDLSLINNINLKSNIGLNDDNNKNDSHFYIYKNDMNKINIYGLDMLINLNNDLIYKINHVYSLIQFYTILAKDIFNDT</sequence>
<dbReference type="Proteomes" id="UP000516480">
    <property type="component" value="Chromosome 5"/>
</dbReference>
<evidence type="ECO:0000313" key="2">
    <source>
        <dbReference type="EMBL" id="CXI12854.1"/>
    </source>
</evidence>
<dbReference type="Proteomes" id="UP000220214">
    <property type="component" value="Chromosome 5"/>
</dbReference>
<evidence type="ECO:0000256" key="1">
    <source>
        <dbReference type="SAM" id="MobiDB-lite"/>
    </source>
</evidence>
<evidence type="ECO:0000313" key="11">
    <source>
        <dbReference type="Proteomes" id="UP000516480"/>
    </source>
</evidence>
<dbReference type="Proteomes" id="UP000069549">
    <property type="component" value="Chromosome 5"/>
</dbReference>
<feature type="compositionally biased region" description="Basic and acidic residues" evidence="1">
    <location>
        <begin position="120"/>
        <end position="133"/>
    </location>
</feature>
<evidence type="ECO:0000313" key="7">
    <source>
        <dbReference type="Proteomes" id="UP000069549"/>
    </source>
</evidence>
<dbReference type="EMBL" id="LT614631">
    <property type="protein sequence ID" value="SCN23185.1"/>
    <property type="molecule type" value="Genomic_DNA"/>
</dbReference>
<evidence type="ECO:0000313" key="8">
    <source>
        <dbReference type="Proteomes" id="UP000219860"/>
    </source>
</evidence>
<evidence type="ECO:0000313" key="4">
    <source>
        <dbReference type="EMBL" id="SCM15857.1"/>
    </source>
</evidence>
<proteinExistence type="predicted"/>
<evidence type="ECO:0000313" key="5">
    <source>
        <dbReference type="EMBL" id="SCM17653.1"/>
    </source>
</evidence>
<dbReference type="EMBL" id="LT608141">
    <property type="protein sequence ID" value="SCL93412.1"/>
    <property type="molecule type" value="Genomic_DNA"/>
</dbReference>
<reference evidence="2 7" key="1">
    <citation type="submission" date="2016-02" db="EMBL/GenBank/DDBJ databases">
        <authorList>
            <consortium name="Pathogen Informatics"/>
        </authorList>
    </citation>
    <scope>NUCLEOTIDE SEQUENCE [LARGE SCALE GENOMIC DNA]</scope>
    <source>
        <strain evidence="2 7">K173</strain>
        <strain evidence="3 11">NK65 ny</strain>
        <strain evidence="6 10">NK65e</strain>
        <strain evidence="4 8">SP11 Antwerpcl1</strain>
        <strain evidence="5 9">SP11 RLL</strain>
    </source>
</reference>
<evidence type="ECO:0000313" key="9">
    <source>
        <dbReference type="Proteomes" id="UP000219974"/>
    </source>
</evidence>
<dbReference type="OMA" id="QFYSMLA"/>
<gene>
    <name evidence="2" type="ORF">PBK173_000092000</name>
    <name evidence="6" type="ORF">PBNK65E_000088400</name>
    <name evidence="3" type="ORF">PBNK65NY_000087800</name>
    <name evidence="4" type="ORF">PBSP11A_000087900</name>
    <name evidence="5" type="ORF">PBSP11RLL_000088200</name>
</gene>
<dbReference type="OrthoDB" id="392806at2759"/>
<dbReference type="EMBL" id="LT160025">
    <property type="protein sequence ID" value="CXI12854.1"/>
    <property type="molecule type" value="Genomic_DNA"/>
</dbReference>
<evidence type="ECO:0000313" key="10">
    <source>
        <dbReference type="Proteomes" id="UP000220214"/>
    </source>
</evidence>
<dbReference type="Proteomes" id="UP000219974">
    <property type="component" value="Chromosome 5"/>
</dbReference>
<dbReference type="AlphaFoldDB" id="A0A113R469"/>
<accession>A0A113R469</accession>
<organism evidence="2 7">
    <name type="scientific">Plasmodium berghei</name>
    <dbReference type="NCBI Taxonomy" id="5821"/>
    <lineage>
        <taxon>Eukaryota</taxon>
        <taxon>Sar</taxon>
        <taxon>Alveolata</taxon>
        <taxon>Apicomplexa</taxon>
        <taxon>Aconoidasida</taxon>
        <taxon>Haemosporida</taxon>
        <taxon>Plasmodiidae</taxon>
        <taxon>Plasmodium</taxon>
        <taxon>Plasmodium (Vinckeia)</taxon>
    </lineage>
</organism>
<feature type="region of interest" description="Disordered" evidence="1">
    <location>
        <begin position="105"/>
        <end position="133"/>
    </location>
</feature>
<dbReference type="EMBL" id="LT608253">
    <property type="protein sequence ID" value="SCM15857.1"/>
    <property type="molecule type" value="Genomic_DNA"/>
</dbReference>
<name>A0A113R469_PLABE</name>
<protein>
    <submittedName>
        <fullName evidence="2">Uncharacterized protein</fullName>
    </submittedName>
</protein>
<dbReference type="EMBL" id="LT608269">
    <property type="protein sequence ID" value="SCM17653.1"/>
    <property type="molecule type" value="Genomic_DNA"/>
</dbReference>
<dbReference type="Proteomes" id="UP000219860">
    <property type="component" value="Chromosome 5"/>
</dbReference>
<evidence type="ECO:0000313" key="6">
    <source>
        <dbReference type="EMBL" id="SCN23185.1"/>
    </source>
</evidence>
<evidence type="ECO:0000313" key="3">
    <source>
        <dbReference type="EMBL" id="SCL93412.1"/>
    </source>
</evidence>
<dbReference type="VEuPathDB" id="PlasmoDB:PBANKA_0522000"/>